<evidence type="ECO:0000256" key="1">
    <source>
        <dbReference type="SAM" id="Coils"/>
    </source>
</evidence>
<keyword evidence="1" id="KW-0175">Coiled coil</keyword>
<feature type="compositionally biased region" description="Basic and acidic residues" evidence="2">
    <location>
        <begin position="163"/>
        <end position="183"/>
    </location>
</feature>
<feature type="coiled-coil region" evidence="1">
    <location>
        <begin position="327"/>
        <end position="365"/>
    </location>
</feature>
<accession>A0AA39D309</accession>
<name>A0AA39D309_9EURO</name>
<dbReference type="EMBL" id="JAPDRN010000004">
    <property type="protein sequence ID" value="KAJ9645664.1"/>
    <property type="molecule type" value="Genomic_DNA"/>
</dbReference>
<organism evidence="3 4">
    <name type="scientific">Knufia peltigerae</name>
    <dbReference type="NCBI Taxonomy" id="1002370"/>
    <lineage>
        <taxon>Eukaryota</taxon>
        <taxon>Fungi</taxon>
        <taxon>Dikarya</taxon>
        <taxon>Ascomycota</taxon>
        <taxon>Pezizomycotina</taxon>
        <taxon>Eurotiomycetes</taxon>
        <taxon>Chaetothyriomycetidae</taxon>
        <taxon>Chaetothyriales</taxon>
        <taxon>Trichomeriaceae</taxon>
        <taxon>Knufia</taxon>
    </lineage>
</organism>
<feature type="compositionally biased region" description="Basic residues" evidence="2">
    <location>
        <begin position="204"/>
        <end position="222"/>
    </location>
</feature>
<evidence type="ECO:0000313" key="4">
    <source>
        <dbReference type="Proteomes" id="UP001172681"/>
    </source>
</evidence>
<feature type="compositionally biased region" description="Polar residues" evidence="2">
    <location>
        <begin position="266"/>
        <end position="277"/>
    </location>
</feature>
<feature type="region of interest" description="Disordered" evidence="2">
    <location>
        <begin position="41"/>
        <end position="70"/>
    </location>
</feature>
<feature type="compositionally biased region" description="Low complexity" evidence="2">
    <location>
        <begin position="238"/>
        <end position="248"/>
    </location>
</feature>
<feature type="region of interest" description="Disordered" evidence="2">
    <location>
        <begin position="1"/>
        <end position="29"/>
    </location>
</feature>
<feature type="region of interest" description="Disordered" evidence="2">
    <location>
        <begin position="87"/>
        <end position="313"/>
    </location>
</feature>
<protein>
    <submittedName>
        <fullName evidence="3">Uncharacterized protein</fullName>
    </submittedName>
</protein>
<feature type="region of interest" description="Disordered" evidence="2">
    <location>
        <begin position="370"/>
        <end position="476"/>
    </location>
</feature>
<feature type="compositionally biased region" description="Basic residues" evidence="2">
    <location>
        <begin position="442"/>
        <end position="459"/>
    </location>
</feature>
<sequence>MGRPRFRGRSQRAATGPPQETRSPWRPVVDLTGDALPFNASAPNRMALPLGPASGYRTNSTSIEVPLDPKQSPAYLFQQMALIRNRARNQPSFSSIVRPRPDIDSGTSSELGPEDKENTPTPTNSRRPKGKPEKSSRVASKASVAPDGHQEKQKTSSSKKGHREASSEFQERHTNRGRDKTGSEEDGDGENISDPAVGEESSARPRKRAKSKSKPKSKKKTKDKGDAGIQQGEEEGENGQNNVEAENATFGIKTGTKARKRKRGYESTTEAQNSSSAEPKALKQLREILPSKRVSRVEHQLRQEMAGGAGPPTEMTVVVTAARDTIIDLARQQVVQTERSYQAIQAELLRMLKEQNKKLARWERRAKTTIGLLGSSNEPDSDSDAVFVVGSSSSSDENGCEAAREEAEDEAEPEVEADSEEDEAPKRKKKKKNKKKDEKNDKKRKHRSVSPVSIRRRRRAATEDPNPRSSCQSGVQ</sequence>
<reference evidence="3" key="1">
    <citation type="submission" date="2022-10" db="EMBL/GenBank/DDBJ databases">
        <title>Culturing micro-colonial fungi from biological soil crusts in the Mojave desert and describing Neophaeococcomyces mojavensis, and introducing the new genera and species Taxawa tesnikishii.</title>
        <authorList>
            <person name="Kurbessoian T."/>
            <person name="Stajich J.E."/>
        </authorList>
    </citation>
    <scope>NUCLEOTIDE SEQUENCE</scope>
    <source>
        <strain evidence="3">TK_35</strain>
    </source>
</reference>
<evidence type="ECO:0000313" key="3">
    <source>
        <dbReference type="EMBL" id="KAJ9645664.1"/>
    </source>
</evidence>
<dbReference type="AlphaFoldDB" id="A0AA39D309"/>
<keyword evidence="4" id="KW-1185">Reference proteome</keyword>
<evidence type="ECO:0000256" key="2">
    <source>
        <dbReference type="SAM" id="MobiDB-lite"/>
    </source>
</evidence>
<gene>
    <name evidence="3" type="ORF">H2204_001245</name>
</gene>
<dbReference type="Proteomes" id="UP001172681">
    <property type="component" value="Unassembled WGS sequence"/>
</dbReference>
<feature type="compositionally biased region" description="Basic and acidic residues" evidence="2">
    <location>
        <begin position="280"/>
        <end position="302"/>
    </location>
</feature>
<feature type="compositionally biased region" description="Acidic residues" evidence="2">
    <location>
        <begin position="406"/>
        <end position="423"/>
    </location>
</feature>
<comment type="caution">
    <text evidence="3">The sequence shown here is derived from an EMBL/GenBank/DDBJ whole genome shotgun (WGS) entry which is preliminary data.</text>
</comment>
<feature type="compositionally biased region" description="Basic residues" evidence="2">
    <location>
        <begin position="1"/>
        <end position="10"/>
    </location>
</feature>
<feature type="compositionally biased region" description="Polar residues" evidence="2">
    <location>
        <begin position="467"/>
        <end position="476"/>
    </location>
</feature>
<proteinExistence type="predicted"/>